<evidence type="ECO:0000259" key="5">
    <source>
        <dbReference type="Pfam" id="PF00174"/>
    </source>
</evidence>
<dbReference type="PRINTS" id="PR00407">
    <property type="entry name" value="EUMOPTERIN"/>
</dbReference>
<keyword evidence="2" id="KW-0500">Molybdenum</keyword>
<proteinExistence type="predicted"/>
<evidence type="ECO:0000256" key="2">
    <source>
        <dbReference type="ARBA" id="ARBA00022505"/>
    </source>
</evidence>
<dbReference type="SUPFAM" id="SSF81296">
    <property type="entry name" value="E set domains"/>
    <property type="match status" value="1"/>
</dbReference>
<dbReference type="Gene3D" id="2.60.40.650">
    <property type="match status" value="1"/>
</dbReference>
<keyword evidence="3" id="KW-0479">Metal-binding</keyword>
<evidence type="ECO:0000313" key="7">
    <source>
        <dbReference type="EMBL" id="MFC3762882.1"/>
    </source>
</evidence>
<dbReference type="SUPFAM" id="SSF56524">
    <property type="entry name" value="Oxidoreductase molybdopterin-binding domain"/>
    <property type="match status" value="1"/>
</dbReference>
<dbReference type="Gene3D" id="3.90.420.10">
    <property type="entry name" value="Oxidoreductase, molybdopterin-binding domain"/>
    <property type="match status" value="1"/>
</dbReference>
<gene>
    <name evidence="7" type="ORF">ACFOUW_18725</name>
</gene>
<reference evidence="8" key="1">
    <citation type="journal article" date="2019" name="Int. J. Syst. Evol. Microbiol.">
        <title>The Global Catalogue of Microorganisms (GCM) 10K type strain sequencing project: providing services to taxonomists for standard genome sequencing and annotation.</title>
        <authorList>
            <consortium name="The Broad Institute Genomics Platform"/>
            <consortium name="The Broad Institute Genome Sequencing Center for Infectious Disease"/>
            <person name="Wu L."/>
            <person name="Ma J."/>
        </authorList>
    </citation>
    <scope>NUCLEOTIDE SEQUENCE [LARGE SCALE GENOMIC DNA]</scope>
    <source>
        <strain evidence="8">CGMCC 4.7241</strain>
    </source>
</reference>
<accession>A0ABV7YE40</accession>
<feature type="domain" description="Moybdenum cofactor oxidoreductase dimerisation" evidence="6">
    <location>
        <begin position="264"/>
        <end position="357"/>
    </location>
</feature>
<dbReference type="Pfam" id="PF03404">
    <property type="entry name" value="Mo-co_dimer"/>
    <property type="match status" value="1"/>
</dbReference>
<sequence length="359" mass="39093">MDLLAKGSVTGEGITRDELRLAARNHALPLEALRYPITPVGLHYLLTHFDIPVVDAGTYRLEVGGNVDQPLSLSMDDLRARERLTVPVTFECAGNGRALLEPRPVSMPWLTEAVGTAEWGGTPLKPLLDEAGVQANAIEVLFTGHDRGVEGGVAQTYERSLRLTDDAVEQALLVDEMNGAPLPPQHGFPLRLVVPGWYGMANVKWLARITLLAEPFDGYQNKVSYRMYDNDGVPGEPLHRMLPRSLMLPPGVPEYMTRRRHLAPGPVTLTGRAWSGRGPIELVEVSVDGGATFAAAELDEPLGPAAWRGWRFGWDASAGEHVLCPRATDAAGNVQPVEPIWNPKGYVNNAVQRLDVTVA</sequence>
<protein>
    <submittedName>
        <fullName evidence="7">Sulfite oxidase</fullName>
    </submittedName>
</protein>
<keyword evidence="8" id="KW-1185">Reference proteome</keyword>
<dbReference type="CDD" id="cd02110">
    <property type="entry name" value="SO_family_Moco_dimer"/>
    <property type="match status" value="1"/>
</dbReference>
<dbReference type="Pfam" id="PF00174">
    <property type="entry name" value="Oxidored_molyb"/>
    <property type="match status" value="1"/>
</dbReference>
<dbReference type="InterPro" id="IPR014756">
    <property type="entry name" value="Ig_E-set"/>
</dbReference>
<name>A0ABV7YE40_9ACTN</name>
<dbReference type="InterPro" id="IPR008335">
    <property type="entry name" value="Mopterin_OxRdtase_euk"/>
</dbReference>
<keyword evidence="4" id="KW-0560">Oxidoreductase</keyword>
<evidence type="ECO:0000256" key="1">
    <source>
        <dbReference type="ARBA" id="ARBA00001924"/>
    </source>
</evidence>
<dbReference type="InterPro" id="IPR000572">
    <property type="entry name" value="OxRdtase_Mopterin-bd_dom"/>
</dbReference>
<dbReference type="PANTHER" id="PTHR19372:SF7">
    <property type="entry name" value="SULFITE OXIDASE, MITOCHONDRIAL"/>
    <property type="match status" value="1"/>
</dbReference>
<feature type="domain" description="Oxidoreductase molybdopterin-binding" evidence="5">
    <location>
        <begin position="48"/>
        <end position="219"/>
    </location>
</feature>
<evidence type="ECO:0000256" key="4">
    <source>
        <dbReference type="ARBA" id="ARBA00023002"/>
    </source>
</evidence>
<dbReference type="InterPro" id="IPR005066">
    <property type="entry name" value="MoCF_OxRdtse_dimer"/>
</dbReference>
<evidence type="ECO:0000256" key="3">
    <source>
        <dbReference type="ARBA" id="ARBA00022723"/>
    </source>
</evidence>
<comment type="caution">
    <text evidence="7">The sequence shown here is derived from an EMBL/GenBank/DDBJ whole genome shotgun (WGS) entry which is preliminary data.</text>
</comment>
<dbReference type="EMBL" id="JBHRZH010000016">
    <property type="protein sequence ID" value="MFC3762882.1"/>
    <property type="molecule type" value="Genomic_DNA"/>
</dbReference>
<dbReference type="RefSeq" id="WP_205113764.1">
    <property type="nucleotide sequence ID" value="NZ_JAFBCM010000001.1"/>
</dbReference>
<evidence type="ECO:0000313" key="8">
    <source>
        <dbReference type="Proteomes" id="UP001595699"/>
    </source>
</evidence>
<organism evidence="7 8">
    <name type="scientific">Tenggerimyces flavus</name>
    <dbReference type="NCBI Taxonomy" id="1708749"/>
    <lineage>
        <taxon>Bacteria</taxon>
        <taxon>Bacillati</taxon>
        <taxon>Actinomycetota</taxon>
        <taxon>Actinomycetes</taxon>
        <taxon>Propionibacteriales</taxon>
        <taxon>Nocardioidaceae</taxon>
        <taxon>Tenggerimyces</taxon>
    </lineage>
</organism>
<dbReference type="Proteomes" id="UP001595699">
    <property type="component" value="Unassembled WGS sequence"/>
</dbReference>
<dbReference type="InterPro" id="IPR036374">
    <property type="entry name" value="OxRdtase_Mopterin-bd_sf"/>
</dbReference>
<evidence type="ECO:0000259" key="6">
    <source>
        <dbReference type="Pfam" id="PF03404"/>
    </source>
</evidence>
<comment type="cofactor">
    <cofactor evidence="1">
        <name>Mo-molybdopterin</name>
        <dbReference type="ChEBI" id="CHEBI:71302"/>
    </cofactor>
</comment>
<dbReference type="PANTHER" id="PTHR19372">
    <property type="entry name" value="SULFITE REDUCTASE"/>
    <property type="match status" value="1"/>
</dbReference>